<gene>
    <name evidence="2" type="ORF">SAMN05216466_103606</name>
</gene>
<reference evidence="2 3" key="1">
    <citation type="submission" date="2016-10" db="EMBL/GenBank/DDBJ databases">
        <authorList>
            <person name="de Groot N.N."/>
        </authorList>
    </citation>
    <scope>NUCLEOTIDE SEQUENCE [LARGE SCALE GENOMIC DNA]</scope>
    <source>
        <strain evidence="2 3">LMG 2247</strain>
    </source>
</reference>
<dbReference type="Pfam" id="PF05930">
    <property type="entry name" value="Phage_AlpA"/>
    <property type="match status" value="1"/>
</dbReference>
<dbReference type="GO" id="GO:0003677">
    <property type="term" value="F:DNA binding"/>
    <property type="evidence" value="ECO:0007669"/>
    <property type="project" value="UniProtKB-KW"/>
</dbReference>
<evidence type="ECO:0000313" key="3">
    <source>
        <dbReference type="Proteomes" id="UP000199706"/>
    </source>
</evidence>
<sequence>MPSQFLNAMRTPKHTAVTPPVCAAPIYRDANSASADVPPTINVVSGTAQTPVKFDDLPRDMRRRINSNERPKNPMSDKNMAASKTPTLSASDRIIRLPELLAILQISRTVVYDLQKKKILPHSVSITGGRAVGWKLSDIDRYLASLSKEARDD</sequence>
<evidence type="ECO:0000313" key="2">
    <source>
        <dbReference type="EMBL" id="SDG51101.1"/>
    </source>
</evidence>
<dbReference type="EMBL" id="FNCJ01000003">
    <property type="protein sequence ID" value="SDG51101.1"/>
    <property type="molecule type" value="Genomic_DNA"/>
</dbReference>
<name>A0A1G7UUY4_9BURK</name>
<dbReference type="InterPro" id="IPR010260">
    <property type="entry name" value="AlpA"/>
</dbReference>
<protein>
    <submittedName>
        <fullName evidence="2">Predicted DNA-binding transcriptional regulator AlpA</fullName>
    </submittedName>
</protein>
<dbReference type="AlphaFoldDB" id="A0A1G7UUY4"/>
<organism evidence="2 3">
    <name type="scientific">Paraburkholderia phenazinium</name>
    <dbReference type="NCBI Taxonomy" id="60549"/>
    <lineage>
        <taxon>Bacteria</taxon>
        <taxon>Pseudomonadati</taxon>
        <taxon>Pseudomonadota</taxon>
        <taxon>Betaproteobacteria</taxon>
        <taxon>Burkholderiales</taxon>
        <taxon>Burkholderiaceae</taxon>
        <taxon>Paraburkholderia</taxon>
    </lineage>
</organism>
<keyword evidence="2" id="KW-0238">DNA-binding</keyword>
<feature type="region of interest" description="Disordered" evidence="1">
    <location>
        <begin position="56"/>
        <end position="87"/>
    </location>
</feature>
<accession>A0A1G7UUY4</accession>
<dbReference type="Proteomes" id="UP000199706">
    <property type="component" value="Unassembled WGS sequence"/>
</dbReference>
<evidence type="ECO:0000256" key="1">
    <source>
        <dbReference type="SAM" id="MobiDB-lite"/>
    </source>
</evidence>
<proteinExistence type="predicted"/>